<reference evidence="1 2" key="1">
    <citation type="submission" date="2018-09" db="EMBL/GenBank/DDBJ databases">
        <title>Phylogeny of the Shewanellaceae, and recommendation for two new genera, Pseudoshewanella and Parashewanella.</title>
        <authorList>
            <person name="Wang G."/>
        </authorList>
    </citation>
    <scope>NUCLEOTIDE SEQUENCE [LARGE SCALE GENOMIC DNA]</scope>
    <source>
        <strain evidence="1 2">KCTC 22492</strain>
    </source>
</reference>
<comment type="caution">
    <text evidence="1">The sequence shown here is derived from an EMBL/GenBank/DDBJ whole genome shotgun (WGS) entry which is preliminary data.</text>
</comment>
<evidence type="ECO:0000313" key="2">
    <source>
        <dbReference type="Proteomes" id="UP000273022"/>
    </source>
</evidence>
<dbReference type="AlphaFoldDB" id="A0A3A6UIY3"/>
<gene>
    <name evidence="1" type="ORF">D5R81_08320</name>
</gene>
<name>A0A3A6UIY3_9GAMM</name>
<sequence length="174" mass="19898">MLIIMTISVAPTVNVQSNNGYDSDNVSRNGTSTKFSPPLNRYANYRILGQHGCMEVQPKTCRFNECPTHQATTDEDISFIISQYLNQQRVTQKHLLSFGVPNESLPEREVTLVKQWSVVFKHWQNRTGGDWKELHMSLENNGLSTLATNINSYMSSADKLDLRIKAKERHQIEK</sequence>
<proteinExistence type="predicted"/>
<dbReference type="Proteomes" id="UP000273022">
    <property type="component" value="Unassembled WGS sequence"/>
</dbReference>
<dbReference type="EMBL" id="QYYH01000042">
    <property type="protein sequence ID" value="RJY17431.1"/>
    <property type="molecule type" value="Genomic_DNA"/>
</dbReference>
<protein>
    <submittedName>
        <fullName evidence="1">Uncharacterized protein</fullName>
    </submittedName>
</protein>
<evidence type="ECO:0000313" key="1">
    <source>
        <dbReference type="EMBL" id="RJY17431.1"/>
    </source>
</evidence>
<accession>A0A3A6UIY3</accession>
<keyword evidence="2" id="KW-1185">Reference proteome</keyword>
<organism evidence="1 2">
    <name type="scientific">Parashewanella spongiae</name>
    <dbReference type="NCBI Taxonomy" id="342950"/>
    <lineage>
        <taxon>Bacteria</taxon>
        <taxon>Pseudomonadati</taxon>
        <taxon>Pseudomonadota</taxon>
        <taxon>Gammaproteobacteria</taxon>
        <taxon>Alteromonadales</taxon>
        <taxon>Shewanellaceae</taxon>
        <taxon>Parashewanella</taxon>
    </lineage>
</organism>